<evidence type="ECO:0008006" key="3">
    <source>
        <dbReference type="Google" id="ProtNLM"/>
    </source>
</evidence>
<dbReference type="InterPro" id="IPR037914">
    <property type="entry name" value="SpoVT-AbrB_sf"/>
</dbReference>
<dbReference type="Proteomes" id="UP000033533">
    <property type="component" value="Unassembled WGS sequence"/>
</dbReference>
<organism evidence="1 2">
    <name type="scientific">Lactobacillus kullabergensis</name>
    <dbReference type="NCBI Taxonomy" id="1218493"/>
    <lineage>
        <taxon>Bacteria</taxon>
        <taxon>Bacillati</taxon>
        <taxon>Bacillota</taxon>
        <taxon>Bacilli</taxon>
        <taxon>Lactobacillales</taxon>
        <taxon>Lactobacillaceae</taxon>
        <taxon>Lactobacillus</taxon>
    </lineage>
</organism>
<reference evidence="1 2" key="1">
    <citation type="submission" date="2014-12" db="EMBL/GenBank/DDBJ databases">
        <title>Comparative genomics of the lactic acid bacteria isolated from the honey bee gut.</title>
        <authorList>
            <person name="Ellegaard K.M."/>
            <person name="Tamarit D."/>
            <person name="Javelind E."/>
            <person name="Olofsson T."/>
            <person name="Andersson S.G."/>
            <person name="Vasquez A."/>
        </authorList>
    </citation>
    <scope>NUCLEOTIDE SEQUENCE [LARGE SCALE GENOMIC DNA]</scope>
    <source>
        <strain evidence="1 2">Biut2</strain>
    </source>
</reference>
<proteinExistence type="predicted"/>
<sequence>MNRVLIGKVSQKGQVVIPIQIRKALGLKNFYQSDYYSWLETNDPKMVKNVEDTLYEDPDECDVELYKDLSLKYDLECKKCNLFVDVNNQKIKMSANIVCGVKSLKDFGSTMPEFLSNYAKIRSSIKLHFIWPQHKVPTINTYRYQIYHDRIDYLLYDLKHYFMGKETPMQKAYQNNNTKIWLDAFNNDFPKFVQAMHFENFVNENFEVLDIEFGRRKTVTGDLQQLKSKAKNKIVQKRYMEQLLTLDKLF</sequence>
<accession>A0A0F4LFE1</accession>
<dbReference type="InterPro" id="IPR054263">
    <property type="entry name" value="DUF6994"/>
</dbReference>
<name>A0A0F4LFE1_9LACO</name>
<dbReference type="RefSeq" id="WP_052697054.1">
    <property type="nucleotide sequence ID" value="NZ_JBHSZS010000007.1"/>
</dbReference>
<dbReference type="AlphaFoldDB" id="A0A0F4LFE1"/>
<comment type="caution">
    <text evidence="1">The sequence shown here is derived from an EMBL/GenBank/DDBJ whole genome shotgun (WGS) entry which is preliminary data.</text>
</comment>
<dbReference type="EMBL" id="JXBY01000013">
    <property type="protein sequence ID" value="KJY57562.1"/>
    <property type="molecule type" value="Genomic_DNA"/>
</dbReference>
<evidence type="ECO:0000313" key="2">
    <source>
        <dbReference type="Proteomes" id="UP000033533"/>
    </source>
</evidence>
<dbReference type="HOGENOM" id="CLU_1110316_0_0_9"/>
<gene>
    <name evidence="1" type="ORF">JF76_05470</name>
</gene>
<protein>
    <recommendedName>
        <fullName evidence="3">SpoVT-AbrB domain-containing protein</fullName>
    </recommendedName>
</protein>
<dbReference type="PATRIC" id="fig|1218493.3.peg.581"/>
<dbReference type="STRING" id="1218493.JF76_05470"/>
<evidence type="ECO:0000313" key="1">
    <source>
        <dbReference type="EMBL" id="KJY57562.1"/>
    </source>
</evidence>
<dbReference type="OrthoDB" id="2991095at2"/>
<dbReference type="Gene3D" id="2.10.260.10">
    <property type="match status" value="1"/>
</dbReference>
<dbReference type="Pfam" id="PF22507">
    <property type="entry name" value="DUF6994"/>
    <property type="match status" value="1"/>
</dbReference>
<dbReference type="SUPFAM" id="SSF89447">
    <property type="entry name" value="AbrB/MazE/MraZ-like"/>
    <property type="match status" value="1"/>
</dbReference>